<dbReference type="Proteomes" id="UP000073492">
    <property type="component" value="Unassembled WGS sequence"/>
</dbReference>
<sequence>MSTVDPPRPLLHRKKSSSDLRRESNDVWEIIKAYGSSSSASSSTSSTKAAVEFWEKMVKEDDKYGKKAHRRTSHYLVSPIPDRDAVPGAAPDDEDKHQEPQQRQPIDLAVTQRRKTGIPSPIQSSGSSPRSSSLRMPRTANRPYSPSTKPSALSVSTKLLPKESEEEQPIAFSSDTAPTMSETFEVSFSHVLALSQVFPARLVVPILNAPSAYFHLAYINARQTPLFLDESIKEALESIRAFMIRYYLIIANFLNFAYHATINDFFEISHIIYHHISQVGATLTTAPWNTFILHLTTFLLLIIPMLLTTTWHDPPPTPPHLNLSFFCHPSKSLIPSPPSSSTTYLLPICPHILKIPHPDPDLSLSILWRRETESPRQDFFQNILPKYLDIIREGASGAGMEEMGRVVVESWEVVEWMEGMIG</sequence>
<keyword evidence="3" id="KW-1185">Reference proteome</keyword>
<accession>A0A139H7M2</accession>
<proteinExistence type="predicted"/>
<dbReference type="EMBL" id="LFZO01000743">
    <property type="protein sequence ID" value="KXS98447.1"/>
    <property type="molecule type" value="Genomic_DNA"/>
</dbReference>
<dbReference type="AlphaFoldDB" id="A0A139H7M2"/>
<dbReference type="OrthoDB" id="10560150at2759"/>
<feature type="compositionally biased region" description="Low complexity" evidence="1">
    <location>
        <begin position="119"/>
        <end position="138"/>
    </location>
</feature>
<evidence type="ECO:0000256" key="1">
    <source>
        <dbReference type="SAM" id="MobiDB-lite"/>
    </source>
</evidence>
<name>A0A139H7M2_9PEZI</name>
<feature type="compositionally biased region" description="Polar residues" evidence="1">
    <location>
        <begin position="142"/>
        <end position="157"/>
    </location>
</feature>
<reference evidence="2 3" key="1">
    <citation type="submission" date="2015-07" db="EMBL/GenBank/DDBJ databases">
        <title>Comparative genomics of the Sigatoka disease complex on banana suggests a link between parallel evolutionary changes in Pseudocercospora fijiensis and Pseudocercospora eumusae and increased virulence on the banana host.</title>
        <authorList>
            <person name="Chang T.-C."/>
            <person name="Salvucci A."/>
            <person name="Crous P.W."/>
            <person name="Stergiopoulos I."/>
        </authorList>
    </citation>
    <scope>NUCLEOTIDE SEQUENCE [LARGE SCALE GENOMIC DNA]</scope>
    <source>
        <strain evidence="2 3">CBS 116634</strain>
    </source>
</reference>
<evidence type="ECO:0000313" key="3">
    <source>
        <dbReference type="Proteomes" id="UP000073492"/>
    </source>
</evidence>
<comment type="caution">
    <text evidence="2">The sequence shown here is derived from an EMBL/GenBank/DDBJ whole genome shotgun (WGS) entry which is preliminary data.</text>
</comment>
<feature type="region of interest" description="Disordered" evidence="1">
    <location>
        <begin position="60"/>
        <end position="175"/>
    </location>
</feature>
<feature type="region of interest" description="Disordered" evidence="1">
    <location>
        <begin position="1"/>
        <end position="24"/>
    </location>
</feature>
<protein>
    <submittedName>
        <fullName evidence="2">Uncharacterized protein</fullName>
    </submittedName>
</protein>
<evidence type="ECO:0000313" key="2">
    <source>
        <dbReference type="EMBL" id="KXS98447.1"/>
    </source>
</evidence>
<gene>
    <name evidence="2" type="ORF">AC579_7457</name>
</gene>
<organism evidence="2 3">
    <name type="scientific">Pseudocercospora musae</name>
    <dbReference type="NCBI Taxonomy" id="113226"/>
    <lineage>
        <taxon>Eukaryota</taxon>
        <taxon>Fungi</taxon>
        <taxon>Dikarya</taxon>
        <taxon>Ascomycota</taxon>
        <taxon>Pezizomycotina</taxon>
        <taxon>Dothideomycetes</taxon>
        <taxon>Dothideomycetidae</taxon>
        <taxon>Mycosphaerellales</taxon>
        <taxon>Mycosphaerellaceae</taxon>
        <taxon>Pseudocercospora</taxon>
    </lineage>
</organism>